<dbReference type="PROSITE" id="PS50102">
    <property type="entry name" value="RRM"/>
    <property type="match status" value="1"/>
</dbReference>
<reference evidence="6 7" key="1">
    <citation type="submission" date="2024-04" db="EMBL/GenBank/DDBJ databases">
        <title>Tritrichomonas musculus Genome.</title>
        <authorList>
            <person name="Alves-Ferreira E."/>
            <person name="Grigg M."/>
            <person name="Lorenzi H."/>
            <person name="Galac M."/>
        </authorList>
    </citation>
    <scope>NUCLEOTIDE SEQUENCE [LARGE SCALE GENOMIC DNA]</scope>
    <source>
        <strain evidence="6 7">EAF2021</strain>
    </source>
</reference>
<evidence type="ECO:0000313" key="7">
    <source>
        <dbReference type="Proteomes" id="UP001470230"/>
    </source>
</evidence>
<dbReference type="Proteomes" id="UP001470230">
    <property type="component" value="Unassembled WGS sequence"/>
</dbReference>
<gene>
    <name evidence="6" type="ORF">M9Y10_009727</name>
</gene>
<dbReference type="PANTHER" id="PTHR23139">
    <property type="entry name" value="RNA-BINDING PROTEIN"/>
    <property type="match status" value="1"/>
</dbReference>
<evidence type="ECO:0000313" key="6">
    <source>
        <dbReference type="EMBL" id="KAK8866759.1"/>
    </source>
</evidence>
<name>A0ABR2IP65_9EUKA</name>
<sequence>MSRNKYLRKHPPLRGGWDVGPDEYKSLGFIIGLPPNLYIPATPQITALSEKYESCDSNYIGLESKFNIKERQFMIQSGASSARCYVRDFPPNMNPKQLKDALNAKLFQRRITSTPHSITQVVINPNNEYAFIEFEKTKEADKFVQLRDSFELEGHTLRIRPGHRDFTNETLSGEIPQERLNSFIIYNISDNDTEQSLKDLISVYAAVEKVQIPAVSIDSNDTSNYFQDFIGDNNSKNYNNDKNMRRLGYAIVDLQDTKLVNIVVLQLKIIHNLDCRRCFPRIGQGVRKTSLVDNIEMLKLDKQREINKYSLFIEDRLKDYSVADILNLDIDISKLQSDIPSNTIYTKLRIFNVLKSQNKSEIDEVVADMKLELSAFARVVDVYADIYWDDLSMPIGIPVVGIFKTPEDAYNAQKGISGRKYKGRIVITMLADE</sequence>
<keyword evidence="7" id="KW-1185">Reference proteome</keyword>
<dbReference type="Gene3D" id="3.30.70.330">
    <property type="match status" value="2"/>
</dbReference>
<dbReference type="SMART" id="SM00360">
    <property type="entry name" value="RRM"/>
    <property type="match status" value="1"/>
</dbReference>
<evidence type="ECO:0000256" key="1">
    <source>
        <dbReference type="ARBA" id="ARBA00022664"/>
    </source>
</evidence>
<evidence type="ECO:0000256" key="3">
    <source>
        <dbReference type="ARBA" id="ARBA00023187"/>
    </source>
</evidence>
<dbReference type="InterPro" id="IPR035979">
    <property type="entry name" value="RBD_domain_sf"/>
</dbReference>
<protein>
    <submittedName>
        <fullName evidence="6">Splicing factor</fullName>
    </submittedName>
</protein>
<dbReference type="SUPFAM" id="SSF54928">
    <property type="entry name" value="RNA-binding domain, RBD"/>
    <property type="match status" value="1"/>
</dbReference>
<evidence type="ECO:0000259" key="5">
    <source>
        <dbReference type="PROSITE" id="PS50102"/>
    </source>
</evidence>
<keyword evidence="2 4" id="KW-0694">RNA-binding</keyword>
<organism evidence="6 7">
    <name type="scientific">Tritrichomonas musculus</name>
    <dbReference type="NCBI Taxonomy" id="1915356"/>
    <lineage>
        <taxon>Eukaryota</taxon>
        <taxon>Metamonada</taxon>
        <taxon>Parabasalia</taxon>
        <taxon>Tritrichomonadida</taxon>
        <taxon>Tritrichomonadidae</taxon>
        <taxon>Tritrichomonas</taxon>
    </lineage>
</organism>
<keyword evidence="1" id="KW-0507">mRNA processing</keyword>
<keyword evidence="3" id="KW-0508">mRNA splicing</keyword>
<dbReference type="InterPro" id="IPR000504">
    <property type="entry name" value="RRM_dom"/>
</dbReference>
<evidence type="ECO:0000256" key="2">
    <source>
        <dbReference type="ARBA" id="ARBA00022884"/>
    </source>
</evidence>
<accession>A0ABR2IP65</accession>
<dbReference type="EMBL" id="JAPFFF010000015">
    <property type="protein sequence ID" value="KAK8866759.1"/>
    <property type="molecule type" value="Genomic_DNA"/>
</dbReference>
<comment type="caution">
    <text evidence="6">The sequence shown here is derived from an EMBL/GenBank/DDBJ whole genome shotgun (WGS) entry which is preliminary data.</text>
</comment>
<feature type="domain" description="RRM" evidence="5">
    <location>
        <begin position="82"/>
        <end position="164"/>
    </location>
</feature>
<proteinExistence type="predicted"/>
<evidence type="ECO:0000256" key="4">
    <source>
        <dbReference type="PROSITE-ProRule" id="PRU00176"/>
    </source>
</evidence>
<dbReference type="InterPro" id="IPR012677">
    <property type="entry name" value="Nucleotide-bd_a/b_plait_sf"/>
</dbReference>